<dbReference type="EMBL" id="CP010803">
    <property type="protein sequence ID" value="AJY45657.1"/>
    <property type="molecule type" value="Genomic_DNA"/>
</dbReference>
<dbReference type="InterPro" id="IPR050659">
    <property type="entry name" value="Peptidase_M24B"/>
</dbReference>
<dbReference type="Gene3D" id="3.40.350.10">
    <property type="entry name" value="Creatinase/prolidase N-terminal domain"/>
    <property type="match status" value="1"/>
</dbReference>
<evidence type="ECO:0000313" key="3">
    <source>
        <dbReference type="EMBL" id="AJY45657.1"/>
    </source>
</evidence>
<feature type="domain" description="Creatinase N-terminal" evidence="2">
    <location>
        <begin position="14"/>
        <end position="158"/>
    </location>
</feature>
<dbReference type="STRING" id="1486262.TM49_08170"/>
<accession>A0A0D5LPG6</accession>
<evidence type="ECO:0000259" key="2">
    <source>
        <dbReference type="Pfam" id="PF01321"/>
    </source>
</evidence>
<dbReference type="OrthoDB" id="9761809at2"/>
<sequence>MVVLPFSQSEYDRRIARTRKAMERYGVDVLFVTSPAGMNWLTGYDGWSFYVDQGVILTGEGSPYWWGRLMDANGARRTTALDDEHILYYADRYIQADDCHPMDDLAEKLADLGFAKAAVGVEMRAYYYSAAGHAALAEGLPNAKLTDASGLLDWERVVKSEPEIAFMRKAAAISTRVMNHAMEIAEPGMRKNVFVGELMKTAIEGNGDDWGDYPAIMPLLPSGADASAPHLTWSGDAFKVGEATFIEQAGCYRRYHAPLSRTVFFGTPPDYMKAAADALIAGLAAGIEVARPGNRAGDIARALETELWKVGIERPNRAGYATGLAYPPDWGEHTVSIRASDETLLEPGMTLHFMPGLWMDDWGLEMTETILIRENGTAEALCSVERKLFVKD</sequence>
<dbReference type="Proteomes" id="UP000032611">
    <property type="component" value="Chromosome"/>
</dbReference>
<dbReference type="PANTHER" id="PTHR46112">
    <property type="entry name" value="AMINOPEPTIDASE"/>
    <property type="match status" value="1"/>
</dbReference>
<gene>
    <name evidence="3" type="ORF">TM49_08170</name>
</gene>
<dbReference type="InterPro" id="IPR000587">
    <property type="entry name" value="Creatinase_N"/>
</dbReference>
<dbReference type="CDD" id="cd01066">
    <property type="entry name" value="APP_MetAP"/>
    <property type="match status" value="1"/>
</dbReference>
<dbReference type="InterPro" id="IPR029149">
    <property type="entry name" value="Creatin/AminoP/Spt16_N"/>
</dbReference>
<proteinExistence type="predicted"/>
<feature type="domain" description="Peptidase M24" evidence="1">
    <location>
        <begin position="166"/>
        <end position="374"/>
    </location>
</feature>
<keyword evidence="4" id="KW-1185">Reference proteome</keyword>
<dbReference type="SUPFAM" id="SSF53092">
    <property type="entry name" value="Creatinase/prolidase N-terminal domain"/>
    <property type="match status" value="1"/>
</dbReference>
<evidence type="ECO:0000313" key="4">
    <source>
        <dbReference type="Proteomes" id="UP000032611"/>
    </source>
</evidence>
<evidence type="ECO:0000259" key="1">
    <source>
        <dbReference type="Pfam" id="PF00557"/>
    </source>
</evidence>
<dbReference type="Pfam" id="PF01321">
    <property type="entry name" value="Creatinase_N"/>
    <property type="match status" value="1"/>
</dbReference>
<organism evidence="3 4">
    <name type="scientific">Martelella endophytica</name>
    <dbReference type="NCBI Taxonomy" id="1486262"/>
    <lineage>
        <taxon>Bacteria</taxon>
        <taxon>Pseudomonadati</taxon>
        <taxon>Pseudomonadota</taxon>
        <taxon>Alphaproteobacteria</taxon>
        <taxon>Hyphomicrobiales</taxon>
        <taxon>Aurantimonadaceae</taxon>
        <taxon>Martelella</taxon>
    </lineage>
</organism>
<protein>
    <submittedName>
        <fullName evidence="3">X-Pro dipeptidase</fullName>
    </submittedName>
</protein>
<dbReference type="AlphaFoldDB" id="A0A0D5LPG6"/>
<dbReference type="InterPro" id="IPR036005">
    <property type="entry name" value="Creatinase/aminopeptidase-like"/>
</dbReference>
<dbReference type="RefSeq" id="WP_045680423.1">
    <property type="nucleotide sequence ID" value="NZ_CP010803.1"/>
</dbReference>
<dbReference type="InterPro" id="IPR000994">
    <property type="entry name" value="Pept_M24"/>
</dbReference>
<dbReference type="Gene3D" id="3.90.230.10">
    <property type="entry name" value="Creatinase/methionine aminopeptidase superfamily"/>
    <property type="match status" value="1"/>
</dbReference>
<dbReference type="Pfam" id="PF00557">
    <property type="entry name" value="Peptidase_M24"/>
    <property type="match status" value="1"/>
</dbReference>
<dbReference type="PANTHER" id="PTHR46112:SF3">
    <property type="entry name" value="AMINOPEPTIDASE YPDF"/>
    <property type="match status" value="1"/>
</dbReference>
<dbReference type="HOGENOM" id="CLU_017266_3_1_5"/>
<dbReference type="KEGG" id="mey:TM49_08170"/>
<name>A0A0D5LPG6_MAREN</name>
<dbReference type="SUPFAM" id="SSF55920">
    <property type="entry name" value="Creatinase/aminopeptidase"/>
    <property type="match status" value="1"/>
</dbReference>
<reference evidence="3 4" key="1">
    <citation type="journal article" date="2015" name="Genome Announc.">
        <title>Complete genome sequence of Martelella endophytica YC6887, which has antifungal activity associated with a halophyte.</title>
        <authorList>
            <person name="Khan A."/>
            <person name="Khan H."/>
            <person name="Chung E.J."/>
            <person name="Hossain M.T."/>
            <person name="Chung Y.R."/>
        </authorList>
    </citation>
    <scope>NUCLEOTIDE SEQUENCE [LARGE SCALE GENOMIC DNA]</scope>
    <source>
        <strain evidence="3">YC6887</strain>
    </source>
</reference>
<dbReference type="PATRIC" id="fig|1486262.3.peg.1689"/>